<sequence length="252" mass="29340">MEDIESFLKNLGVGRRPSNDTFLNSSHEFCKVFERKGISVEDDEELCHEVMREFPCNACPATFQNLLDYELHYHNTHHFVCTECKKWRPTARLLEIHVLEVHDSFFKVLSEKQPMYQCFVSECKMKFNNSNERREHCQSIHQFPKSYRFDDAIKSSCQITQMETDDGQSKVQKNQKISFGVHTRQKAFSKQNFKLREPVKFDSSGSGPSEKVSPSPATMFIPRQVLQKNQQIKRNALESESMMELGNSLPDT</sequence>
<evidence type="ECO:0000313" key="1">
    <source>
        <dbReference type="EMBL" id="KAJ8687756.1"/>
    </source>
</evidence>
<reference evidence="1" key="1">
    <citation type="submission" date="2023-04" db="EMBL/GenBank/DDBJ databases">
        <title>A chromosome-level genome assembly of the parasitoid wasp Eretmocerus hayati.</title>
        <authorList>
            <person name="Zhong Y."/>
            <person name="Liu S."/>
            <person name="Liu Y."/>
        </authorList>
    </citation>
    <scope>NUCLEOTIDE SEQUENCE</scope>
    <source>
        <strain evidence="1">ZJU_SS_LIU_2023</strain>
    </source>
</reference>
<dbReference type="Proteomes" id="UP001239111">
    <property type="component" value="Chromosome 1"/>
</dbReference>
<proteinExistence type="predicted"/>
<dbReference type="EMBL" id="CM056741">
    <property type="protein sequence ID" value="KAJ8687756.1"/>
    <property type="molecule type" value="Genomic_DNA"/>
</dbReference>
<comment type="caution">
    <text evidence="1">The sequence shown here is derived from an EMBL/GenBank/DDBJ whole genome shotgun (WGS) entry which is preliminary data.</text>
</comment>
<accession>A0ACC2PW51</accession>
<organism evidence="1 2">
    <name type="scientific">Eretmocerus hayati</name>
    <dbReference type="NCBI Taxonomy" id="131215"/>
    <lineage>
        <taxon>Eukaryota</taxon>
        <taxon>Metazoa</taxon>
        <taxon>Ecdysozoa</taxon>
        <taxon>Arthropoda</taxon>
        <taxon>Hexapoda</taxon>
        <taxon>Insecta</taxon>
        <taxon>Pterygota</taxon>
        <taxon>Neoptera</taxon>
        <taxon>Endopterygota</taxon>
        <taxon>Hymenoptera</taxon>
        <taxon>Apocrita</taxon>
        <taxon>Proctotrupomorpha</taxon>
        <taxon>Chalcidoidea</taxon>
        <taxon>Aphelinidae</taxon>
        <taxon>Aphelininae</taxon>
        <taxon>Eretmocerus</taxon>
    </lineage>
</organism>
<keyword evidence="2" id="KW-1185">Reference proteome</keyword>
<evidence type="ECO:0000313" key="2">
    <source>
        <dbReference type="Proteomes" id="UP001239111"/>
    </source>
</evidence>
<gene>
    <name evidence="1" type="ORF">QAD02_023550</name>
</gene>
<name>A0ACC2PW51_9HYME</name>
<protein>
    <submittedName>
        <fullName evidence="1">Uncharacterized protein</fullName>
    </submittedName>
</protein>